<organism evidence="2 3">
    <name type="scientific">Septoria linicola</name>
    <dbReference type="NCBI Taxonomy" id="215465"/>
    <lineage>
        <taxon>Eukaryota</taxon>
        <taxon>Fungi</taxon>
        <taxon>Dikarya</taxon>
        <taxon>Ascomycota</taxon>
        <taxon>Pezizomycotina</taxon>
        <taxon>Dothideomycetes</taxon>
        <taxon>Dothideomycetidae</taxon>
        <taxon>Mycosphaerellales</taxon>
        <taxon>Mycosphaerellaceae</taxon>
        <taxon>Septoria</taxon>
    </lineage>
</organism>
<keyword evidence="3" id="KW-1185">Reference proteome</keyword>
<protein>
    <submittedName>
        <fullName evidence="2">Uncharacterized protein</fullName>
    </submittedName>
</protein>
<dbReference type="Proteomes" id="UP001056384">
    <property type="component" value="Chromosome 10"/>
</dbReference>
<reference evidence="2" key="1">
    <citation type="submission" date="2022-06" db="EMBL/GenBank/DDBJ databases">
        <title>Complete genome sequences of two strains of the flax pathogen Septoria linicola.</title>
        <authorList>
            <person name="Lapalu N."/>
            <person name="Simon A."/>
            <person name="Demenou B."/>
            <person name="Paumier D."/>
            <person name="Guillot M.-P."/>
            <person name="Gout L."/>
            <person name="Valade R."/>
        </authorList>
    </citation>
    <scope>NUCLEOTIDE SEQUENCE</scope>
    <source>
        <strain evidence="2">SE15195</strain>
    </source>
</reference>
<name>A0A9Q9B5B2_9PEZI</name>
<accession>A0A9Q9B5B2</accession>
<feature type="region of interest" description="Disordered" evidence="1">
    <location>
        <begin position="350"/>
        <end position="394"/>
    </location>
</feature>
<sequence length="454" mass="51159">MVPVIQREEQALAVQSLGLQLYRRRRKELEKRGAAMHKDIKDEESAVKTLSKNTGMSEAARRELKKRKRNAERRCRQQHKVECLLSPQRSSSCEHEFSSVKAEPGTIYDSESGVGARRSHPHQSKHETHGDDIDILTPPSSAPIEAACVQSHQRLQEAIKVSTSQGTAFGATQVNKNRLAAPLVLRSDSEIFGRSQRSDSPILTKEHGVSSEQSCYDYLHEQLQTLPTRRVEGQDSDDDLAVARSDQEADAALQMRKTLMAHYDDLLDHGYVLPSVIDFELLREVVASRNCGLEPSLPPPVRCHVMHCDVPVKTNAQLLAKSPAAEMARLRPKRRCQKLLEAPPIAESGSFIPCQQPEVRRSIDSSSEGIRSPTPQERARAPGHTGAQRKAERWNEEEDWNLLVGMSNNWSSGAIRRRNDLWHRTESAIRSRRQLLKRKHPDLFDEEGRIEGSV</sequence>
<feature type="region of interest" description="Disordered" evidence="1">
    <location>
        <begin position="45"/>
        <end position="77"/>
    </location>
</feature>
<dbReference type="AlphaFoldDB" id="A0A9Q9B5B2"/>
<dbReference type="EMBL" id="CP099427">
    <property type="protein sequence ID" value="USW57763.1"/>
    <property type="molecule type" value="Genomic_DNA"/>
</dbReference>
<feature type="region of interest" description="Disordered" evidence="1">
    <location>
        <begin position="105"/>
        <end position="132"/>
    </location>
</feature>
<feature type="compositionally biased region" description="Polar residues" evidence="1">
    <location>
        <begin position="364"/>
        <end position="375"/>
    </location>
</feature>
<evidence type="ECO:0000313" key="2">
    <source>
        <dbReference type="EMBL" id="USW57763.1"/>
    </source>
</evidence>
<evidence type="ECO:0000313" key="3">
    <source>
        <dbReference type="Proteomes" id="UP001056384"/>
    </source>
</evidence>
<gene>
    <name evidence="2" type="ORF">Slin15195_G110820</name>
</gene>
<evidence type="ECO:0000256" key="1">
    <source>
        <dbReference type="SAM" id="MobiDB-lite"/>
    </source>
</evidence>
<proteinExistence type="predicted"/>